<evidence type="ECO:0000256" key="9">
    <source>
        <dbReference type="ARBA" id="ARBA00041175"/>
    </source>
</evidence>
<dbReference type="Gene3D" id="3.40.930.10">
    <property type="entry name" value="Mannitol-specific EII, Chain A"/>
    <property type="match status" value="1"/>
</dbReference>
<keyword evidence="3" id="KW-0963">Cytoplasm</keyword>
<comment type="subcellular location">
    <subcellularLocation>
        <location evidence="1">Cytoplasm</location>
    </subcellularLocation>
</comment>
<gene>
    <name evidence="12" type="primary">cmtB</name>
    <name evidence="12" type="ORF">JFP838_00645</name>
</gene>
<dbReference type="AlphaFoldDB" id="A0A140GU81"/>
<reference evidence="12 13" key="1">
    <citation type="journal article" date="2016" name="PLoS ONE">
        <title>Plasmid Characterization and Chromosome Analysis of Two netF+ Clostridium perfringens Isolates Associated with Foal and Canine Necrotizing Enteritis.</title>
        <authorList>
            <person name="Mehdizadeh Gohari I."/>
            <person name="Kropinski A.M."/>
            <person name="Weese S.J."/>
            <person name="Parreira V.R."/>
            <person name="Whitehead A.E."/>
            <person name="Boerlin P."/>
            <person name="Prescott J.F."/>
        </authorList>
    </citation>
    <scope>NUCLEOTIDE SEQUENCE [LARGE SCALE GENOMIC DNA]</scope>
    <source>
        <strain evidence="12 13">JP838</strain>
    </source>
</reference>
<dbReference type="InterPro" id="IPR002178">
    <property type="entry name" value="PTS_EIIA_type-2_dom"/>
</dbReference>
<accession>A0A140GU81</accession>
<evidence type="ECO:0000256" key="7">
    <source>
        <dbReference type="ARBA" id="ARBA00022777"/>
    </source>
</evidence>
<dbReference type="CDD" id="cd00211">
    <property type="entry name" value="PTS_IIA_fru"/>
    <property type="match status" value="1"/>
</dbReference>
<name>A0A140GU81_CLOPF</name>
<dbReference type="GO" id="GO:0005737">
    <property type="term" value="C:cytoplasm"/>
    <property type="evidence" value="ECO:0007669"/>
    <property type="project" value="UniProtKB-SubCell"/>
</dbReference>
<dbReference type="InterPro" id="IPR051351">
    <property type="entry name" value="Ascorbate-PTS_EIIA_comp"/>
</dbReference>
<proteinExistence type="predicted"/>
<dbReference type="PANTHER" id="PTHR36203:SF1">
    <property type="entry name" value="ASCORBATE-SPECIFIC PTS SYSTEM EIIA COMPONENT"/>
    <property type="match status" value="1"/>
</dbReference>
<dbReference type="SUPFAM" id="SSF55804">
    <property type="entry name" value="Phoshotransferase/anion transport protein"/>
    <property type="match status" value="1"/>
</dbReference>
<dbReference type="PATRIC" id="fig|1502.177.peg.107"/>
<keyword evidence="4" id="KW-0597">Phosphoprotein</keyword>
<protein>
    <recommendedName>
        <fullName evidence="9">Ascorbate-specific PTS system EIIA component</fullName>
    </recommendedName>
    <alternativeName>
        <fullName evidence="10">Ascorbate-specific phosphotransferase enzyme IIA component</fullName>
    </alternativeName>
</protein>
<evidence type="ECO:0000313" key="12">
    <source>
        <dbReference type="EMBL" id="AMN37166.1"/>
    </source>
</evidence>
<keyword evidence="2" id="KW-0813">Transport</keyword>
<evidence type="ECO:0000313" key="13">
    <source>
        <dbReference type="Proteomes" id="UP000070260"/>
    </source>
</evidence>
<keyword evidence="6" id="KW-0598">Phosphotransferase system</keyword>
<organism evidence="12 13">
    <name type="scientific">Clostridium perfringens</name>
    <dbReference type="NCBI Taxonomy" id="1502"/>
    <lineage>
        <taxon>Bacteria</taxon>
        <taxon>Bacillati</taxon>
        <taxon>Bacillota</taxon>
        <taxon>Clostridia</taxon>
        <taxon>Eubacteriales</taxon>
        <taxon>Clostridiaceae</taxon>
        <taxon>Clostridium</taxon>
    </lineage>
</organism>
<evidence type="ECO:0000256" key="3">
    <source>
        <dbReference type="ARBA" id="ARBA00022490"/>
    </source>
</evidence>
<feature type="domain" description="PTS EIIA type-2" evidence="11">
    <location>
        <begin position="4"/>
        <end position="147"/>
    </location>
</feature>
<evidence type="ECO:0000256" key="8">
    <source>
        <dbReference type="ARBA" id="ARBA00037387"/>
    </source>
</evidence>
<evidence type="ECO:0000256" key="5">
    <source>
        <dbReference type="ARBA" id="ARBA00022679"/>
    </source>
</evidence>
<sequence>MLGDLVTKDLIKVNKECNDWKEAIEIGAKLLEEKGLVKESYKEAIINNFYELGPYMVIAPGIVLSHARPEFGVNETGISIITLKDELNFGSDQNDPVKLVVTLAAKDNDNHVGALADLMQLFMNEADLNGILNANSIENVYEITKKYAKGK</sequence>
<dbReference type="Pfam" id="PF00359">
    <property type="entry name" value="PTS_EIIA_2"/>
    <property type="match status" value="1"/>
</dbReference>
<evidence type="ECO:0000259" key="11">
    <source>
        <dbReference type="PROSITE" id="PS51094"/>
    </source>
</evidence>
<dbReference type="EMBL" id="CP010994">
    <property type="protein sequence ID" value="AMN37166.1"/>
    <property type="molecule type" value="Genomic_DNA"/>
</dbReference>
<dbReference type="InterPro" id="IPR016152">
    <property type="entry name" value="PTrfase/Anion_transptr"/>
</dbReference>
<dbReference type="OrthoDB" id="369398at2"/>
<keyword evidence="7" id="KW-0418">Kinase</keyword>
<evidence type="ECO:0000256" key="1">
    <source>
        <dbReference type="ARBA" id="ARBA00004496"/>
    </source>
</evidence>
<evidence type="ECO:0000256" key="10">
    <source>
        <dbReference type="ARBA" id="ARBA00042072"/>
    </source>
</evidence>
<dbReference type="GO" id="GO:0009401">
    <property type="term" value="P:phosphoenolpyruvate-dependent sugar phosphotransferase system"/>
    <property type="evidence" value="ECO:0007669"/>
    <property type="project" value="UniProtKB-KW"/>
</dbReference>
<dbReference type="PROSITE" id="PS51094">
    <property type="entry name" value="PTS_EIIA_TYPE_2"/>
    <property type="match status" value="1"/>
</dbReference>
<evidence type="ECO:0000256" key="2">
    <source>
        <dbReference type="ARBA" id="ARBA00022448"/>
    </source>
</evidence>
<comment type="function">
    <text evidence="8">The phosphoenolpyruvate-dependent sugar phosphotransferase system (sugar PTS), a major carbohydrate active transport system, catalyzes the phosphorylation of incoming sugar substrates concomitantly with their translocation across the cell membrane. The enzyme II UlaABC PTS system is involved in ascorbate transport.</text>
</comment>
<keyword evidence="5" id="KW-0808">Transferase</keyword>
<evidence type="ECO:0000256" key="6">
    <source>
        <dbReference type="ARBA" id="ARBA00022683"/>
    </source>
</evidence>
<evidence type="ECO:0000256" key="4">
    <source>
        <dbReference type="ARBA" id="ARBA00022553"/>
    </source>
</evidence>
<dbReference type="PANTHER" id="PTHR36203">
    <property type="entry name" value="ASCORBATE-SPECIFIC PTS SYSTEM EIIA COMPONENT"/>
    <property type="match status" value="1"/>
</dbReference>
<dbReference type="RefSeq" id="WP_061429405.1">
    <property type="nucleotide sequence ID" value="NZ_CABPRK010000005.1"/>
</dbReference>
<dbReference type="GO" id="GO:0016301">
    <property type="term" value="F:kinase activity"/>
    <property type="evidence" value="ECO:0007669"/>
    <property type="project" value="UniProtKB-KW"/>
</dbReference>
<dbReference type="Proteomes" id="UP000070260">
    <property type="component" value="Chromosome"/>
</dbReference>